<reference evidence="3" key="1">
    <citation type="submission" date="2022-10" db="EMBL/GenBank/DDBJ databases">
        <title>Cytochrome P450 Catalyzes Benzene Ring Formation in the Biosynthesis of Trialkyl-Substituted Aromatic Polyketides.</title>
        <authorList>
            <person name="Zhao E."/>
            <person name="Ge H."/>
        </authorList>
    </citation>
    <scope>NUCLEOTIDE SEQUENCE</scope>
    <source>
        <strain evidence="3">NA0869</strain>
    </source>
</reference>
<dbReference type="EMBL" id="CP107567">
    <property type="protein sequence ID" value="UYQ63040.1"/>
    <property type="molecule type" value="Genomic_DNA"/>
</dbReference>
<evidence type="ECO:0000259" key="2">
    <source>
        <dbReference type="PROSITE" id="PS50043"/>
    </source>
</evidence>
<dbReference type="Pfam" id="PF00196">
    <property type="entry name" value="GerE"/>
    <property type="match status" value="1"/>
</dbReference>
<dbReference type="PANTHER" id="PTHR34293">
    <property type="entry name" value="HTH-TYPE TRANSCRIPTIONAL REGULATOR TRMBL2"/>
    <property type="match status" value="1"/>
</dbReference>
<evidence type="ECO:0000256" key="1">
    <source>
        <dbReference type="SAM" id="Coils"/>
    </source>
</evidence>
<dbReference type="InterPro" id="IPR051797">
    <property type="entry name" value="TrmB-like"/>
</dbReference>
<feature type="coiled-coil region" evidence="1">
    <location>
        <begin position="80"/>
        <end position="107"/>
    </location>
</feature>
<dbReference type="CDD" id="cd06170">
    <property type="entry name" value="LuxR_C_like"/>
    <property type="match status" value="1"/>
</dbReference>
<protein>
    <submittedName>
        <fullName evidence="3">Helix-turn-helix transcriptional regulator</fullName>
    </submittedName>
</protein>
<dbReference type="SUPFAM" id="SSF46894">
    <property type="entry name" value="C-terminal effector domain of the bipartite response regulators"/>
    <property type="match status" value="1"/>
</dbReference>
<dbReference type="InterPro" id="IPR016032">
    <property type="entry name" value="Sig_transdc_resp-reg_C-effctor"/>
</dbReference>
<feature type="domain" description="HTH luxR-type" evidence="2">
    <location>
        <begin position="264"/>
        <end position="329"/>
    </location>
</feature>
<gene>
    <name evidence="3" type="ORF">OGH68_17115</name>
</gene>
<dbReference type="RefSeq" id="WP_264244995.1">
    <property type="nucleotide sequence ID" value="NZ_CP107567.1"/>
</dbReference>
<dbReference type="Gene3D" id="1.10.10.10">
    <property type="entry name" value="Winged helix-like DNA-binding domain superfamily/Winged helix DNA-binding domain"/>
    <property type="match status" value="1"/>
</dbReference>
<dbReference type="Proteomes" id="UP001163878">
    <property type="component" value="Chromosome"/>
</dbReference>
<proteinExistence type="predicted"/>
<keyword evidence="1" id="KW-0175">Coiled coil</keyword>
<dbReference type="InterPro" id="IPR000792">
    <property type="entry name" value="Tscrpt_reg_LuxR_C"/>
</dbReference>
<evidence type="ECO:0000313" key="4">
    <source>
        <dbReference type="Proteomes" id="UP001163878"/>
    </source>
</evidence>
<dbReference type="SMART" id="SM00421">
    <property type="entry name" value="HTH_LUXR"/>
    <property type="match status" value="1"/>
</dbReference>
<keyword evidence="4" id="KW-1185">Reference proteome</keyword>
<dbReference type="PANTHER" id="PTHR34293:SF1">
    <property type="entry name" value="HTH-TYPE TRANSCRIPTIONAL REGULATOR TRMBL2"/>
    <property type="match status" value="1"/>
</dbReference>
<dbReference type="PROSITE" id="PS50043">
    <property type="entry name" value="HTH_LUXR_2"/>
    <property type="match status" value="1"/>
</dbReference>
<sequence length="346" mass="37296">MKGNSFGLLGLNRVGERVYRRMLTVPGEGERELAESLGLSGQELAVALVRLRALGVVRPSSQPPHTLHAVSPQLGAELLLSRQEAALGAAEQRLRESRAAAARLVSEFPAGAGDGVHGEMEVLQGIDSIRDFLQVLNSEVREEMLTFAPGGAQTGANMRAARPLNQRLLERGVRMRTVYLESLRRDRASVAHAEWLTRHGGEVRTTPVLPNRMIVCDREVALVAVDSEQTGQGAVVVRTRGLLDMLCALFHETWQRSAPLGVPRRADGTGLTPQQAEALRLLAEGCTDQAVAKRLGVSPRSARRTAAEVMARLGARSRFQAGVLAAQLGHLPGPDGVPARRPRATI</sequence>
<accession>A0ABY6IBD9</accession>
<name>A0ABY6IBD9_STRPE</name>
<evidence type="ECO:0000313" key="3">
    <source>
        <dbReference type="EMBL" id="UYQ63040.1"/>
    </source>
</evidence>
<organism evidence="3 4">
    <name type="scientific">Streptomyces peucetius</name>
    <dbReference type="NCBI Taxonomy" id="1950"/>
    <lineage>
        <taxon>Bacteria</taxon>
        <taxon>Bacillati</taxon>
        <taxon>Actinomycetota</taxon>
        <taxon>Actinomycetes</taxon>
        <taxon>Kitasatosporales</taxon>
        <taxon>Streptomycetaceae</taxon>
        <taxon>Streptomyces</taxon>
    </lineage>
</organism>
<dbReference type="InterPro" id="IPR036388">
    <property type="entry name" value="WH-like_DNA-bd_sf"/>
</dbReference>